<proteinExistence type="predicted"/>
<organism evidence="1 2">
    <name type="scientific">Paenibacillus alvei</name>
    <name type="common">Bacillus alvei</name>
    <dbReference type="NCBI Taxonomy" id="44250"/>
    <lineage>
        <taxon>Bacteria</taxon>
        <taxon>Bacillati</taxon>
        <taxon>Bacillota</taxon>
        <taxon>Bacilli</taxon>
        <taxon>Bacillales</taxon>
        <taxon>Paenibacillaceae</taxon>
        <taxon>Paenibacillus</taxon>
    </lineage>
</organism>
<evidence type="ECO:0008006" key="3">
    <source>
        <dbReference type="Google" id="ProtNLM"/>
    </source>
</evidence>
<evidence type="ECO:0000313" key="2">
    <source>
        <dbReference type="Proteomes" id="UP000304148"/>
    </source>
</evidence>
<evidence type="ECO:0000313" key="1">
    <source>
        <dbReference type="EMBL" id="SYX85105.1"/>
    </source>
</evidence>
<accession>A0A383RDC3</accession>
<reference evidence="2" key="1">
    <citation type="submission" date="2018-08" db="EMBL/GenBank/DDBJ databases">
        <authorList>
            <person name="Chevrot R."/>
        </authorList>
    </citation>
    <scope>NUCLEOTIDE SEQUENCE [LARGE SCALE GENOMIC DNA]</scope>
</reference>
<name>A0A383RDC3_PAEAL</name>
<dbReference type="AlphaFoldDB" id="A0A383RDC3"/>
<sequence length="226" mass="26238">MNQNSKKSIIDKLNLNKYPMKLILNKPDDIAEFDGLDYDTAIKRDSYDLIFAFIYSLEQFTELVQMVIDKQLLHSKGYLFTAYPKKNNPKYEQYIERDSFFSIGFVNEDGYVGSSELKFARMVSLDDVFTVIGLKSEAKKAAKSASPKKSQCVDDYVEHVADIQAYLAGSAELEFYNSLTPGYQKDWARYVYSAKRKETQDKRLEEMKAILAEGYKSFDLYRRRDK</sequence>
<dbReference type="RefSeq" id="WP_138186836.1">
    <property type="nucleotide sequence ID" value="NZ_LS992241.1"/>
</dbReference>
<gene>
    <name evidence="1" type="ORF">PBLR_13527</name>
</gene>
<dbReference type="Proteomes" id="UP000304148">
    <property type="component" value="Chromosome"/>
</dbReference>
<protein>
    <recommendedName>
        <fullName evidence="3">LAAC</fullName>
    </recommendedName>
</protein>
<dbReference type="Pfam" id="PF13376">
    <property type="entry name" value="OmdA"/>
    <property type="match status" value="1"/>
</dbReference>
<dbReference type="EMBL" id="LS992241">
    <property type="protein sequence ID" value="SYX85105.1"/>
    <property type="molecule type" value="Genomic_DNA"/>
</dbReference>